<dbReference type="AlphaFoldDB" id="S5YXG0"/>
<comment type="catalytic activity">
    <reaction evidence="1">
        <text>an L-aminoacyl-L-amino acid + H2O = 2 an L-alpha-amino acid</text>
        <dbReference type="Rhea" id="RHEA:48940"/>
        <dbReference type="ChEBI" id="CHEBI:15377"/>
        <dbReference type="ChEBI" id="CHEBI:59869"/>
        <dbReference type="ChEBI" id="CHEBI:77460"/>
    </reaction>
</comment>
<dbReference type="KEGG" id="pami:JCM7686_2850"/>
<dbReference type="PANTHER" id="PTHR12994:SF17">
    <property type="entry name" value="LD30995P"/>
    <property type="match status" value="1"/>
</dbReference>
<dbReference type="Proteomes" id="UP000015480">
    <property type="component" value="Chromosome"/>
</dbReference>
<reference evidence="2 3" key="1">
    <citation type="journal article" date="2014" name="BMC Genomics">
        <title>Architecture and functions of a multipartite genome of the methylotrophic bacterium Paracoccus aminophilus JCM 7686, containing primary and secondary chromids.</title>
        <authorList>
            <person name="Dziewit L."/>
            <person name="Czarnecki J."/>
            <person name="Wibberg D."/>
            <person name="Radlinska M."/>
            <person name="Mrozek P."/>
            <person name="Szymczak M."/>
            <person name="Schluter A."/>
            <person name="Puhler A."/>
            <person name="Bartosik D."/>
        </authorList>
    </citation>
    <scope>NUCLEOTIDE SEQUENCE [LARGE SCALE GENOMIC DNA]</scope>
    <source>
        <strain evidence="2">JCM 7686</strain>
    </source>
</reference>
<dbReference type="STRING" id="1367847.JCM7686_2850"/>
<comment type="similarity">
    <text evidence="1">Belongs to the peptidase C69 family.</text>
</comment>
<dbReference type="EC" id="3.4.-.-" evidence="1"/>
<dbReference type="InterPro" id="IPR005322">
    <property type="entry name" value="Peptidase_C69"/>
</dbReference>
<evidence type="ECO:0000313" key="2">
    <source>
        <dbReference type="EMBL" id="AGT09906.1"/>
    </source>
</evidence>
<dbReference type="GO" id="GO:0016805">
    <property type="term" value="F:dipeptidase activity"/>
    <property type="evidence" value="ECO:0007669"/>
    <property type="project" value="UniProtKB-KW"/>
</dbReference>
<evidence type="ECO:0000313" key="3">
    <source>
        <dbReference type="Proteomes" id="UP000015480"/>
    </source>
</evidence>
<sequence length="500" mass="54760">MQARAFSPATTRCRKRSPQFHKEYLLSYGIYIGRAHTADGLPYLAGYGDEPSSHWLEIAPRQSHAADATITVGVTPAAEMPGVLSQIPQVAETARHLRVSYTHYLGVPAPLTNGGLNEHGVAVRDIWSTSSAALIEATSTEQTGPNYSDLARIVLERARTAREGVEIVADLIARYGYSTYGGNSHIFADANEAWVVIEFAGGKGLWCAERLGETSIRASRPGYIGVIPAEPDETFLFPPHFISTAVDLGWYDPATGPFDVNAIYGDGKGRWEGVQWIEAEMTRRAARPEKIGIEDIVWSIATEKLTGDTAGYGQIVPLVEPAHPDLRVMWHAAIGAVTSPLTPVFMGMEAIPDAYGQHRYLSEEESARFLDRRKELKNPQVVCRIPQGIESGEGAVYSFKQLMHLAFQGQSSILPEVYDHWRLVEGQIRAELPDVLRSAEILLAAGEVELARKAYTAFSHRCMSDSLADCAALAAAAYVRLRAKGELNMTSVPVSPLQIW</sequence>
<evidence type="ECO:0000256" key="1">
    <source>
        <dbReference type="RuleBase" id="RU364089"/>
    </source>
</evidence>
<name>S5YXG0_PARAH</name>
<dbReference type="Gene3D" id="3.60.60.10">
    <property type="entry name" value="Penicillin V Acylase, Chain A"/>
    <property type="match status" value="1"/>
</dbReference>
<dbReference type="Pfam" id="PF03577">
    <property type="entry name" value="Peptidase_C69"/>
    <property type="match status" value="1"/>
</dbReference>
<dbReference type="PATRIC" id="fig|1367847.3.peg.2856"/>
<accession>S5YXG0</accession>
<protein>
    <recommendedName>
        <fullName evidence="1">Dipeptidase</fullName>
        <ecNumber evidence="1">3.4.-.-</ecNumber>
    </recommendedName>
</protein>
<keyword evidence="1" id="KW-0224">Dipeptidase</keyword>
<proteinExistence type="inferred from homology"/>
<gene>
    <name evidence="2" type="ORF">JCM7686_2850</name>
</gene>
<keyword evidence="3" id="KW-1185">Reference proteome</keyword>
<dbReference type="EMBL" id="CP006650">
    <property type="protein sequence ID" value="AGT09906.1"/>
    <property type="molecule type" value="Genomic_DNA"/>
</dbReference>
<keyword evidence="1" id="KW-0645">Protease</keyword>
<dbReference type="PANTHER" id="PTHR12994">
    <property type="entry name" value="SECERNIN"/>
    <property type="match status" value="1"/>
</dbReference>
<dbReference type="eggNOG" id="COG4690">
    <property type="taxonomic scope" value="Bacteria"/>
</dbReference>
<dbReference type="HOGENOM" id="CLU_029923_0_0_5"/>
<organism evidence="2 3">
    <name type="scientific">Paracoccus aminophilus JCM 7686</name>
    <dbReference type="NCBI Taxonomy" id="1367847"/>
    <lineage>
        <taxon>Bacteria</taxon>
        <taxon>Pseudomonadati</taxon>
        <taxon>Pseudomonadota</taxon>
        <taxon>Alphaproteobacteria</taxon>
        <taxon>Rhodobacterales</taxon>
        <taxon>Paracoccaceae</taxon>
        <taxon>Paracoccus</taxon>
    </lineage>
</organism>
<dbReference type="GO" id="GO:0070004">
    <property type="term" value="F:cysteine-type exopeptidase activity"/>
    <property type="evidence" value="ECO:0007669"/>
    <property type="project" value="InterPro"/>
</dbReference>
<keyword evidence="1" id="KW-0378">Hydrolase</keyword>
<dbReference type="GO" id="GO:0006508">
    <property type="term" value="P:proteolysis"/>
    <property type="evidence" value="ECO:0007669"/>
    <property type="project" value="UniProtKB-KW"/>
</dbReference>